<dbReference type="Pfam" id="PF03779">
    <property type="entry name" value="SPW"/>
    <property type="match status" value="1"/>
</dbReference>
<name>A0A9X1YB98_9PROT</name>
<accession>A0A9X1YB98</accession>
<proteinExistence type="predicted"/>
<comment type="caution">
    <text evidence="3">The sequence shown here is derived from an EMBL/GenBank/DDBJ whole genome shotgun (WGS) entry which is preliminary data.</text>
</comment>
<organism evidence="3 4">
    <name type="scientific">Roseomonas acroporae</name>
    <dbReference type="NCBI Taxonomy" id="2937791"/>
    <lineage>
        <taxon>Bacteria</taxon>
        <taxon>Pseudomonadati</taxon>
        <taxon>Pseudomonadota</taxon>
        <taxon>Alphaproteobacteria</taxon>
        <taxon>Acetobacterales</taxon>
        <taxon>Roseomonadaceae</taxon>
        <taxon>Roseomonas</taxon>
    </lineage>
</organism>
<evidence type="ECO:0000313" key="3">
    <source>
        <dbReference type="EMBL" id="MCK8786550.1"/>
    </source>
</evidence>
<feature type="transmembrane region" description="Helical" evidence="1">
    <location>
        <begin position="12"/>
        <end position="30"/>
    </location>
</feature>
<dbReference type="RefSeq" id="WP_248668665.1">
    <property type="nucleotide sequence ID" value="NZ_JALPRX010000089.1"/>
</dbReference>
<protein>
    <submittedName>
        <fullName evidence="3">SPW repeat protein</fullName>
    </submittedName>
</protein>
<dbReference type="Proteomes" id="UP001139516">
    <property type="component" value="Unassembled WGS sequence"/>
</dbReference>
<keyword evidence="1" id="KW-0812">Transmembrane</keyword>
<evidence type="ECO:0000256" key="1">
    <source>
        <dbReference type="SAM" id="Phobius"/>
    </source>
</evidence>
<feature type="transmembrane region" description="Helical" evidence="1">
    <location>
        <begin position="94"/>
        <end position="114"/>
    </location>
</feature>
<feature type="transmembrane region" description="Helical" evidence="1">
    <location>
        <begin position="36"/>
        <end position="54"/>
    </location>
</feature>
<keyword evidence="4" id="KW-1185">Reference proteome</keyword>
<evidence type="ECO:0000259" key="2">
    <source>
        <dbReference type="Pfam" id="PF03779"/>
    </source>
</evidence>
<feature type="domain" description="SPW repeat-containing integral membrane" evidence="2">
    <location>
        <begin position="13"/>
        <end position="109"/>
    </location>
</feature>
<dbReference type="EMBL" id="JALPRX010000089">
    <property type="protein sequence ID" value="MCK8786550.1"/>
    <property type="molecule type" value="Genomic_DNA"/>
</dbReference>
<keyword evidence="1" id="KW-0472">Membrane</keyword>
<reference evidence="3" key="1">
    <citation type="submission" date="2022-04" db="EMBL/GenBank/DDBJ databases">
        <title>Roseomonas acroporae sp. nov., isolated from coral Acropora digitifera.</title>
        <authorList>
            <person name="Sun H."/>
        </authorList>
    </citation>
    <scope>NUCLEOTIDE SEQUENCE</scope>
    <source>
        <strain evidence="3">NAR14</strain>
    </source>
</reference>
<feature type="transmembrane region" description="Helical" evidence="1">
    <location>
        <begin position="66"/>
        <end position="88"/>
    </location>
</feature>
<dbReference type="InterPro" id="IPR005530">
    <property type="entry name" value="SPW"/>
</dbReference>
<dbReference type="AlphaFoldDB" id="A0A9X1YB98"/>
<keyword evidence="1" id="KW-1133">Transmembrane helix</keyword>
<evidence type="ECO:0000313" key="4">
    <source>
        <dbReference type="Proteomes" id="UP001139516"/>
    </source>
</evidence>
<gene>
    <name evidence="3" type="ORF">M0638_19420</name>
</gene>
<sequence>MNISMRSKDKPIEIVNLVAAACLFLAPWGFGFTSDWPAAWSAWLAAGMLAVYAVASWRSSSGRNAWTVGGEATIGIWAICAPWVGHFSTNQPAMWSHVMVGAAVLLAAALDVIWPHMHGSRMA</sequence>